<dbReference type="EMBL" id="HACG01033741">
    <property type="protein sequence ID" value="CEK80606.1"/>
    <property type="molecule type" value="Transcribed_RNA"/>
</dbReference>
<evidence type="ECO:0000256" key="1">
    <source>
        <dbReference type="SAM" id="MobiDB-lite"/>
    </source>
</evidence>
<evidence type="ECO:0000313" key="2">
    <source>
        <dbReference type="EMBL" id="CEK80606.1"/>
    </source>
</evidence>
<feature type="compositionally biased region" description="Basic and acidic residues" evidence="1">
    <location>
        <begin position="1"/>
        <end position="13"/>
    </location>
</feature>
<feature type="compositionally biased region" description="Polar residues" evidence="1">
    <location>
        <begin position="14"/>
        <end position="31"/>
    </location>
</feature>
<proteinExistence type="predicted"/>
<reference evidence="2" key="1">
    <citation type="submission" date="2014-12" db="EMBL/GenBank/DDBJ databases">
        <title>Insight into the proteome of Arion vulgaris.</title>
        <authorList>
            <person name="Aradska J."/>
            <person name="Bulat T."/>
            <person name="Smidak R."/>
            <person name="Sarate P."/>
            <person name="Gangsoo J."/>
            <person name="Sialana F."/>
            <person name="Bilban M."/>
            <person name="Lubec G."/>
        </authorList>
    </citation>
    <scope>NUCLEOTIDE SEQUENCE</scope>
    <source>
        <tissue evidence="2">Skin</tissue>
    </source>
</reference>
<feature type="compositionally biased region" description="Polar residues" evidence="1">
    <location>
        <begin position="55"/>
        <end position="64"/>
    </location>
</feature>
<name>A0A0B7AKR8_9EUPU</name>
<feature type="compositionally biased region" description="Polar residues" evidence="1">
    <location>
        <begin position="128"/>
        <end position="142"/>
    </location>
</feature>
<dbReference type="AlphaFoldDB" id="A0A0B7AKR8"/>
<gene>
    <name evidence="2" type="primary">ORF121756</name>
</gene>
<accession>A0A0B7AKR8</accession>
<feature type="region of interest" description="Disordered" evidence="1">
    <location>
        <begin position="1"/>
        <end position="67"/>
    </location>
</feature>
<sequence>MKSESADSQRDQIHSQSQLESPDSVRETTFTIRDHIDSQRVKIFTARETPPFHSQKLTGSQPETPDSVRKFTITKRASTFTVSPDSQSRAHIYSLSPDSDTQYSHSPIFTFRDPHIHSQRPHSHRPPYSQSKILDEQSGSKY</sequence>
<organism evidence="2">
    <name type="scientific">Arion vulgaris</name>
    <dbReference type="NCBI Taxonomy" id="1028688"/>
    <lineage>
        <taxon>Eukaryota</taxon>
        <taxon>Metazoa</taxon>
        <taxon>Spiralia</taxon>
        <taxon>Lophotrochozoa</taxon>
        <taxon>Mollusca</taxon>
        <taxon>Gastropoda</taxon>
        <taxon>Heterobranchia</taxon>
        <taxon>Euthyneura</taxon>
        <taxon>Panpulmonata</taxon>
        <taxon>Eupulmonata</taxon>
        <taxon>Stylommatophora</taxon>
        <taxon>Helicina</taxon>
        <taxon>Arionoidea</taxon>
        <taxon>Arionidae</taxon>
        <taxon>Arion</taxon>
    </lineage>
</organism>
<protein>
    <submittedName>
        <fullName evidence="2">Uncharacterized protein</fullName>
    </submittedName>
</protein>
<feature type="region of interest" description="Disordered" evidence="1">
    <location>
        <begin position="79"/>
        <end position="142"/>
    </location>
</feature>
<feature type="compositionally biased region" description="Polar residues" evidence="1">
    <location>
        <begin position="96"/>
        <end position="107"/>
    </location>
</feature>
<feature type="compositionally biased region" description="Polar residues" evidence="1">
    <location>
        <begin position="79"/>
        <end position="89"/>
    </location>
</feature>